<dbReference type="EMBL" id="JALP01000049">
    <property type="protein sequence ID" value="THG91750.1"/>
    <property type="molecule type" value="Genomic_DNA"/>
</dbReference>
<dbReference type="AlphaFoldDB" id="A0A4S4K3B5"/>
<protein>
    <submittedName>
        <fullName evidence="1">Uncharacterized protein</fullName>
    </submittedName>
</protein>
<proteinExistence type="predicted"/>
<reference evidence="1 2" key="1">
    <citation type="submission" date="2014-01" db="EMBL/GenBank/DDBJ databases">
        <title>Draft genome sequencing of Bacillus alcalophilus CGMCC 1.3604.</title>
        <authorList>
            <person name="Yang J."/>
            <person name="Diao L."/>
            <person name="Yang S."/>
        </authorList>
    </citation>
    <scope>NUCLEOTIDE SEQUENCE [LARGE SCALE GENOMIC DNA]</scope>
    <source>
        <strain evidence="1 2">CGMCC 1.3604</strain>
    </source>
</reference>
<name>A0A4S4K3B5_ALKAL</name>
<accession>A0A4S4K3B5</accession>
<comment type="caution">
    <text evidence="1">The sequence shown here is derived from an EMBL/GenBank/DDBJ whole genome shotgun (WGS) entry which is preliminary data.</text>
</comment>
<organism evidence="1 2">
    <name type="scientific">Alkalihalobacillus alcalophilus ATCC 27647 = CGMCC 1.3604</name>
    <dbReference type="NCBI Taxonomy" id="1218173"/>
    <lineage>
        <taxon>Bacteria</taxon>
        <taxon>Bacillati</taxon>
        <taxon>Bacillota</taxon>
        <taxon>Bacilli</taxon>
        <taxon>Bacillales</taxon>
        <taxon>Bacillaceae</taxon>
        <taxon>Alkalihalobacillus</taxon>
    </lineage>
</organism>
<gene>
    <name evidence="1" type="ORF">AJ85_01985</name>
</gene>
<dbReference type="Proteomes" id="UP000297014">
    <property type="component" value="Unassembled WGS sequence"/>
</dbReference>
<evidence type="ECO:0000313" key="2">
    <source>
        <dbReference type="Proteomes" id="UP000297014"/>
    </source>
</evidence>
<evidence type="ECO:0000313" key="1">
    <source>
        <dbReference type="EMBL" id="THG91750.1"/>
    </source>
</evidence>
<sequence length="33" mass="4083">MKKTNKKIIYQKIEEWRKAGNPKKGFRLFIFLK</sequence>